<reference evidence="2" key="2">
    <citation type="submission" date="2020-09" db="EMBL/GenBank/DDBJ databases">
        <authorList>
            <person name="Sun Q."/>
            <person name="Zhou Y."/>
        </authorList>
    </citation>
    <scope>NUCLEOTIDE SEQUENCE</scope>
    <source>
        <strain evidence="2">CGMCC 4.7312</strain>
    </source>
</reference>
<dbReference type="RefSeq" id="WP_189044375.1">
    <property type="nucleotide sequence ID" value="NZ_BMNB01000011.1"/>
</dbReference>
<dbReference type="InterPro" id="IPR029044">
    <property type="entry name" value="Nucleotide-diphossugar_trans"/>
</dbReference>
<evidence type="ECO:0000256" key="1">
    <source>
        <dbReference type="SAM" id="MobiDB-lite"/>
    </source>
</evidence>
<dbReference type="Gene3D" id="3.90.550.10">
    <property type="entry name" value="Spore Coat Polysaccharide Biosynthesis Protein SpsA, Chain A"/>
    <property type="match status" value="1"/>
</dbReference>
<evidence type="ECO:0000313" key="3">
    <source>
        <dbReference type="Proteomes" id="UP000608890"/>
    </source>
</evidence>
<evidence type="ECO:0008006" key="4">
    <source>
        <dbReference type="Google" id="ProtNLM"/>
    </source>
</evidence>
<dbReference type="CDD" id="cd04186">
    <property type="entry name" value="GT_2_like_c"/>
    <property type="match status" value="1"/>
</dbReference>
<accession>A0A917TY74</accession>
<feature type="region of interest" description="Disordered" evidence="1">
    <location>
        <begin position="305"/>
        <end position="334"/>
    </location>
</feature>
<dbReference type="PANTHER" id="PTHR43179">
    <property type="entry name" value="RHAMNOSYLTRANSFERASE WBBL"/>
    <property type="match status" value="1"/>
</dbReference>
<dbReference type="PANTHER" id="PTHR43179:SF7">
    <property type="entry name" value="RHAMNOSYLTRANSFERASE WBBL"/>
    <property type="match status" value="1"/>
</dbReference>
<comment type="caution">
    <text evidence="2">The sequence shown here is derived from an EMBL/GenBank/DDBJ whole genome shotgun (WGS) entry which is preliminary data.</text>
</comment>
<dbReference type="Pfam" id="PF13641">
    <property type="entry name" value="Glyco_tranf_2_3"/>
    <property type="match status" value="1"/>
</dbReference>
<evidence type="ECO:0000313" key="2">
    <source>
        <dbReference type="EMBL" id="GGM42325.1"/>
    </source>
</evidence>
<sequence length="334" mass="36483">MNRPDVCVVIVSYNTCDLTLGCLRELDRSRTPDVRFDVVVVDNASTDGSADAIAEEFPQVRLVRLTENVGWGRGVNRGAVAGDSDYLLLINPDTVPVGRPVTELLTFARQRPQHRVYTGRTLSADGTDDGYSCWGLPSLWSQFTFATGLSTAFPRRHWANPEGLPRYDRRTVREVPAVSGCLLLIERALFDRLGGFDPQFFLYSDDIDLCTRAAALGARPVLHPDAAVIHVGGASSSSDGQRLKILRGKVTYLRRHWSPLRSRLGVGLLVAGVGLRAAGRLLLGAGRSRGVNWVALWRQRDTWTAGWPPVDEPRPPDDPDGLGSDVSADARSAG</sequence>
<dbReference type="AlphaFoldDB" id="A0A917TY74"/>
<dbReference type="Proteomes" id="UP000608890">
    <property type="component" value="Unassembled WGS sequence"/>
</dbReference>
<proteinExistence type="predicted"/>
<organism evidence="2 3">
    <name type="scientific">Micromonospora sonchi</name>
    <dbReference type="NCBI Taxonomy" id="1763543"/>
    <lineage>
        <taxon>Bacteria</taxon>
        <taxon>Bacillati</taxon>
        <taxon>Actinomycetota</taxon>
        <taxon>Actinomycetes</taxon>
        <taxon>Micromonosporales</taxon>
        <taxon>Micromonosporaceae</taxon>
        <taxon>Micromonospora</taxon>
    </lineage>
</organism>
<name>A0A917TY74_9ACTN</name>
<gene>
    <name evidence="2" type="ORF">GCM10011608_28750</name>
</gene>
<keyword evidence="3" id="KW-1185">Reference proteome</keyword>
<protein>
    <recommendedName>
        <fullName evidence="4">Glycosyltransferase family 2 protein</fullName>
    </recommendedName>
</protein>
<dbReference type="EMBL" id="BMNB01000011">
    <property type="protein sequence ID" value="GGM42325.1"/>
    <property type="molecule type" value="Genomic_DNA"/>
</dbReference>
<reference evidence="2" key="1">
    <citation type="journal article" date="2014" name="Int. J. Syst. Evol. Microbiol.">
        <title>Complete genome sequence of Corynebacterium casei LMG S-19264T (=DSM 44701T), isolated from a smear-ripened cheese.</title>
        <authorList>
            <consortium name="US DOE Joint Genome Institute (JGI-PGF)"/>
            <person name="Walter F."/>
            <person name="Albersmeier A."/>
            <person name="Kalinowski J."/>
            <person name="Ruckert C."/>
        </authorList>
    </citation>
    <scope>NUCLEOTIDE SEQUENCE</scope>
    <source>
        <strain evidence="2">CGMCC 4.7312</strain>
    </source>
</reference>
<dbReference type="SUPFAM" id="SSF53448">
    <property type="entry name" value="Nucleotide-diphospho-sugar transferases"/>
    <property type="match status" value="1"/>
</dbReference>